<name>A0A5P8JSS3_9LACO</name>
<dbReference type="AlphaFoldDB" id="A0A5P8JSS3"/>
<accession>A0A5P8JSS3</accession>
<proteinExistence type="predicted"/>
<dbReference type="RefSeq" id="WP_054719893.1">
    <property type="nucleotide sequence ID" value="NZ_CP045068.1"/>
</dbReference>
<dbReference type="EMBL" id="CP045068">
    <property type="protein sequence ID" value="QFQ91749.1"/>
    <property type="molecule type" value="Genomic_DNA"/>
</dbReference>
<reference evidence="1 2" key="1">
    <citation type="submission" date="2019-10" db="EMBL/GenBank/DDBJ databases">
        <title>Genome sequencing of Lactobacillus manihotivorans.</title>
        <authorList>
            <person name="Kim K."/>
        </authorList>
    </citation>
    <scope>NUCLEOTIDE SEQUENCE [LARGE SCALE GENOMIC DNA]</scope>
    <source>
        <strain evidence="1 2">LM010</strain>
    </source>
</reference>
<protein>
    <submittedName>
        <fullName evidence="1">Uncharacterized protein</fullName>
    </submittedName>
</protein>
<gene>
    <name evidence="1" type="ORF">LM010_10060</name>
</gene>
<sequence>MKYETLTLDQFDEKLRNSGFKATEKEIETIQDRVRTKMLTGTVKRAIQSLLDSARILPEDMDQVKQITATVQRLTEIVKLSNQQNVLPKGQRGQIFHDYHVKTSDRHQKHTDKFLDEAA</sequence>
<organism evidence="1 2">
    <name type="scientific">Lacticaseibacillus manihotivorans</name>
    <dbReference type="NCBI Taxonomy" id="88233"/>
    <lineage>
        <taxon>Bacteria</taxon>
        <taxon>Bacillati</taxon>
        <taxon>Bacillota</taxon>
        <taxon>Bacilli</taxon>
        <taxon>Lactobacillales</taxon>
        <taxon>Lactobacillaceae</taxon>
        <taxon>Lacticaseibacillus</taxon>
    </lineage>
</organism>
<dbReference type="Proteomes" id="UP000388452">
    <property type="component" value="Chromosome"/>
</dbReference>
<evidence type="ECO:0000313" key="1">
    <source>
        <dbReference type="EMBL" id="QFQ91749.1"/>
    </source>
</evidence>
<evidence type="ECO:0000313" key="2">
    <source>
        <dbReference type="Proteomes" id="UP000388452"/>
    </source>
</evidence>